<name>A0A3M9YK52_9PEZI</name>
<protein>
    <submittedName>
        <fullName evidence="2">Uncharacterized protein</fullName>
    </submittedName>
</protein>
<feature type="region of interest" description="Disordered" evidence="1">
    <location>
        <begin position="110"/>
        <end position="133"/>
    </location>
</feature>
<dbReference type="AlphaFoldDB" id="A0A3M9YK52"/>
<gene>
    <name evidence="2" type="ORF">D7B24_007509</name>
</gene>
<comment type="caution">
    <text evidence="2">The sequence shown here is derived from an EMBL/GenBank/DDBJ whole genome shotgun (WGS) entry which is preliminary data.</text>
</comment>
<evidence type="ECO:0000256" key="1">
    <source>
        <dbReference type="SAM" id="MobiDB-lite"/>
    </source>
</evidence>
<evidence type="ECO:0000313" key="2">
    <source>
        <dbReference type="EMBL" id="RNJ60585.1"/>
    </source>
</evidence>
<evidence type="ECO:0000313" key="3">
    <source>
        <dbReference type="Proteomes" id="UP000267145"/>
    </source>
</evidence>
<dbReference type="RefSeq" id="XP_028498743.1">
    <property type="nucleotide sequence ID" value="XM_028641618.1"/>
</dbReference>
<reference evidence="2 3" key="1">
    <citation type="submission" date="2018-10" db="EMBL/GenBank/DDBJ databases">
        <title>Genome sequence of Verticillium nonalfalfae VnAa140.</title>
        <authorList>
            <person name="Stajich J.E."/>
            <person name="Kasson M.T."/>
        </authorList>
    </citation>
    <scope>NUCLEOTIDE SEQUENCE [LARGE SCALE GENOMIC DNA]</scope>
    <source>
        <strain evidence="2 3">VnAa140</strain>
    </source>
</reference>
<dbReference type="EMBL" id="RBVV01000006">
    <property type="protein sequence ID" value="RNJ60585.1"/>
    <property type="molecule type" value="Genomic_DNA"/>
</dbReference>
<keyword evidence="3" id="KW-1185">Reference proteome</keyword>
<organism evidence="2 3">
    <name type="scientific">Verticillium nonalfalfae</name>
    <dbReference type="NCBI Taxonomy" id="1051616"/>
    <lineage>
        <taxon>Eukaryota</taxon>
        <taxon>Fungi</taxon>
        <taxon>Dikarya</taxon>
        <taxon>Ascomycota</taxon>
        <taxon>Pezizomycotina</taxon>
        <taxon>Sordariomycetes</taxon>
        <taxon>Hypocreomycetidae</taxon>
        <taxon>Glomerellales</taxon>
        <taxon>Plectosphaerellaceae</taxon>
        <taxon>Verticillium</taxon>
    </lineage>
</organism>
<accession>A0A3M9YK52</accession>
<dbReference type="Proteomes" id="UP000267145">
    <property type="component" value="Unassembled WGS sequence"/>
</dbReference>
<proteinExistence type="predicted"/>
<sequence length="133" mass="14419">MDLTDPSWHPGAKSTPTFTLEFRLQARQQQAPGSWLQLLDFDEHRPSIVELTSPTSGRASHSSHTFSSLFQARPLFAHLLQPLPGVAPTVRLSSPPAVLYSSPAFQPFSHQPHVGADTSAAGHYCDPPSPDPA</sequence>
<dbReference type="GeneID" id="39611198"/>